<name>A0AA45WLI2_9AQUI</name>
<dbReference type="PANTHER" id="PTHR23419">
    <property type="entry name" value="DIVALENT CATION TOLERANCE CUTA-RELATED"/>
    <property type="match status" value="1"/>
</dbReference>
<comment type="similarity">
    <text evidence="1">Belongs to the CutA family.</text>
</comment>
<keyword evidence="3" id="KW-1185">Reference proteome</keyword>
<accession>A0AA45WLI2</accession>
<comment type="caution">
    <text evidence="2">The sequence shown here is derived from an EMBL/GenBank/DDBJ whole genome shotgun (WGS) entry which is preliminary data.</text>
</comment>
<dbReference type="PANTHER" id="PTHR23419:SF8">
    <property type="entry name" value="FI09726P"/>
    <property type="match status" value="1"/>
</dbReference>
<dbReference type="RefSeq" id="WP_265134272.1">
    <property type="nucleotide sequence ID" value="NZ_FXTX01000008.1"/>
</dbReference>
<dbReference type="Gene3D" id="3.30.70.120">
    <property type="match status" value="1"/>
</dbReference>
<reference evidence="2" key="1">
    <citation type="submission" date="2017-05" db="EMBL/GenBank/DDBJ databases">
        <authorList>
            <person name="Varghese N."/>
            <person name="Submissions S."/>
        </authorList>
    </citation>
    <scope>NUCLEOTIDE SEQUENCE</scope>
    <source>
        <strain evidence="2">DSM 18763</strain>
    </source>
</reference>
<sequence>MKEFIVIYITAPTEEVGKNIAKKLIEEKVAACINIVKNIYSIYWWKGNIEEDNEVLLIIKTKKDLFDKIEEIVKSIHPYTIPEIIALPIVAGSFDYLNWIDESTI</sequence>
<evidence type="ECO:0000313" key="2">
    <source>
        <dbReference type="EMBL" id="SMP11373.1"/>
    </source>
</evidence>
<dbReference type="EMBL" id="FXTX01000008">
    <property type="protein sequence ID" value="SMP11373.1"/>
    <property type="molecule type" value="Genomic_DNA"/>
</dbReference>
<evidence type="ECO:0000313" key="3">
    <source>
        <dbReference type="Proteomes" id="UP001157947"/>
    </source>
</evidence>
<dbReference type="Proteomes" id="UP001157947">
    <property type="component" value="Unassembled WGS sequence"/>
</dbReference>
<dbReference type="GO" id="GO:0005507">
    <property type="term" value="F:copper ion binding"/>
    <property type="evidence" value="ECO:0007669"/>
    <property type="project" value="TreeGrafter"/>
</dbReference>
<dbReference type="InterPro" id="IPR004323">
    <property type="entry name" value="Ion_tolerance_CutA"/>
</dbReference>
<dbReference type="SUPFAM" id="SSF54913">
    <property type="entry name" value="GlnB-like"/>
    <property type="match status" value="1"/>
</dbReference>
<gene>
    <name evidence="2" type="ORF">SAMN06264868_10872</name>
</gene>
<dbReference type="InterPro" id="IPR011322">
    <property type="entry name" value="N-reg_PII-like_a/b"/>
</dbReference>
<dbReference type="AlphaFoldDB" id="A0AA45WLI2"/>
<proteinExistence type="inferred from homology"/>
<organism evidence="2 3">
    <name type="scientific">Venenivibrio stagnispumantis</name>
    <dbReference type="NCBI Taxonomy" id="407998"/>
    <lineage>
        <taxon>Bacteria</taxon>
        <taxon>Pseudomonadati</taxon>
        <taxon>Aquificota</taxon>
        <taxon>Aquificia</taxon>
        <taxon>Aquificales</taxon>
        <taxon>Hydrogenothermaceae</taxon>
        <taxon>Venenivibrio</taxon>
    </lineage>
</organism>
<dbReference type="Pfam" id="PF03091">
    <property type="entry name" value="CutA1"/>
    <property type="match status" value="1"/>
</dbReference>
<dbReference type="InterPro" id="IPR015867">
    <property type="entry name" value="N-reg_PII/ATP_PRibTrfase_C"/>
</dbReference>
<dbReference type="GO" id="GO:0010038">
    <property type="term" value="P:response to metal ion"/>
    <property type="evidence" value="ECO:0007669"/>
    <property type="project" value="InterPro"/>
</dbReference>
<protein>
    <submittedName>
        <fullName evidence="2">Divalent cation tolerance protein</fullName>
    </submittedName>
</protein>
<evidence type="ECO:0000256" key="1">
    <source>
        <dbReference type="ARBA" id="ARBA00010169"/>
    </source>
</evidence>